<dbReference type="InterPro" id="IPR002052">
    <property type="entry name" value="DNA_methylase_N6_adenine_CS"/>
</dbReference>
<dbReference type="InterPro" id="IPR029063">
    <property type="entry name" value="SAM-dependent_MTases_sf"/>
</dbReference>
<dbReference type="PANTHER" id="PTHR47739:SF1">
    <property type="entry name" value="TRNA1(VAL) (ADENINE(37)-N6)-METHYLTRANSFERASE"/>
    <property type="match status" value="1"/>
</dbReference>
<reference evidence="2" key="2">
    <citation type="submission" date="2021-04" db="EMBL/GenBank/DDBJ databases">
        <authorList>
            <person name="Gilroy R."/>
        </authorList>
    </citation>
    <scope>NUCLEOTIDE SEQUENCE</scope>
    <source>
        <strain evidence="2">ChiBcec18-1249</strain>
    </source>
</reference>
<dbReference type="Pfam" id="PF13847">
    <property type="entry name" value="Methyltransf_31"/>
    <property type="match status" value="1"/>
</dbReference>
<dbReference type="AlphaFoldDB" id="A0A9D2RRJ8"/>
<proteinExistence type="predicted"/>
<dbReference type="GO" id="GO:0032259">
    <property type="term" value="P:methylation"/>
    <property type="evidence" value="ECO:0007669"/>
    <property type="project" value="UniProtKB-KW"/>
</dbReference>
<dbReference type="EMBL" id="DWZJ01000063">
    <property type="protein sequence ID" value="HJB13534.1"/>
    <property type="molecule type" value="Genomic_DNA"/>
</dbReference>
<reference evidence="2" key="1">
    <citation type="journal article" date="2021" name="PeerJ">
        <title>Extensive microbial diversity within the chicken gut microbiome revealed by metagenomics and culture.</title>
        <authorList>
            <person name="Gilroy R."/>
            <person name="Ravi A."/>
            <person name="Getino M."/>
            <person name="Pursley I."/>
            <person name="Horton D.L."/>
            <person name="Alikhan N.F."/>
            <person name="Baker D."/>
            <person name="Gharbi K."/>
            <person name="Hall N."/>
            <person name="Watson M."/>
            <person name="Adriaenssens E.M."/>
            <person name="Foster-Nyarko E."/>
            <person name="Jarju S."/>
            <person name="Secka A."/>
            <person name="Antonio M."/>
            <person name="Oren A."/>
            <person name="Chaudhuri R.R."/>
            <person name="La Ragione R."/>
            <person name="Hildebrand F."/>
            <person name="Pallen M.J."/>
        </authorList>
    </citation>
    <scope>NUCLEOTIDE SEQUENCE</scope>
    <source>
        <strain evidence="2">ChiBcec18-1249</strain>
    </source>
</reference>
<gene>
    <name evidence="2" type="ORF">H9787_07465</name>
</gene>
<dbReference type="PANTHER" id="PTHR47739">
    <property type="entry name" value="TRNA1(VAL) (ADENINE(37)-N6)-METHYLTRANSFERASE"/>
    <property type="match status" value="1"/>
</dbReference>
<dbReference type="Proteomes" id="UP000823824">
    <property type="component" value="Unassembled WGS sequence"/>
</dbReference>
<name>A0A9D2RRJ8_9FIRM</name>
<dbReference type="PROSITE" id="PS00092">
    <property type="entry name" value="N6_MTASE"/>
    <property type="match status" value="1"/>
</dbReference>
<feature type="domain" description="Methyltransferase" evidence="1">
    <location>
        <begin position="38"/>
        <end position="149"/>
    </location>
</feature>
<dbReference type="InterPro" id="IPR050210">
    <property type="entry name" value="tRNA_Adenine-N(6)_MTase"/>
</dbReference>
<keyword evidence="2" id="KW-0808">Transferase</keyword>
<sequence>MHHWDPLCPGGLSFVYDDALFRPGTDSFLLGSFPQLRPGLRVCDLGSGTGLLGLLLLQRQRQLSVTGVELLPEAVRLAEQAAARNGLTDRLTFCRGDLRDIRALLPAGGFDLAVCNPPYYPAGSGRLPEAEALRTARSETGCTLEDVCAAASYLLRWGGSFCLVHKPERLADLCCALRARGLEPKRLRLVCRRAGDAPSLLLLEARRGGRPGLDIAAPLCLEDGAGRPTAELDAIYFRTKETDP</sequence>
<evidence type="ECO:0000259" key="1">
    <source>
        <dbReference type="Pfam" id="PF13847"/>
    </source>
</evidence>
<dbReference type="Gene3D" id="3.40.50.150">
    <property type="entry name" value="Vaccinia Virus protein VP39"/>
    <property type="match status" value="1"/>
</dbReference>
<comment type="caution">
    <text evidence="2">The sequence shown here is derived from an EMBL/GenBank/DDBJ whole genome shotgun (WGS) entry which is preliminary data.</text>
</comment>
<evidence type="ECO:0000313" key="3">
    <source>
        <dbReference type="Proteomes" id="UP000823824"/>
    </source>
</evidence>
<dbReference type="InterPro" id="IPR025714">
    <property type="entry name" value="Methyltranfer_dom"/>
</dbReference>
<protein>
    <submittedName>
        <fullName evidence="2">Methyltransferase domain-containing protein</fullName>
    </submittedName>
</protein>
<dbReference type="GO" id="GO:0008168">
    <property type="term" value="F:methyltransferase activity"/>
    <property type="evidence" value="ECO:0007669"/>
    <property type="project" value="UniProtKB-KW"/>
</dbReference>
<organism evidence="2 3">
    <name type="scientific">Candidatus Oscillibacter excrementigallinarum</name>
    <dbReference type="NCBI Taxonomy" id="2838716"/>
    <lineage>
        <taxon>Bacteria</taxon>
        <taxon>Bacillati</taxon>
        <taxon>Bacillota</taxon>
        <taxon>Clostridia</taxon>
        <taxon>Eubacteriales</taxon>
        <taxon>Oscillospiraceae</taxon>
        <taxon>Oscillibacter</taxon>
    </lineage>
</organism>
<evidence type="ECO:0000313" key="2">
    <source>
        <dbReference type="EMBL" id="HJB13534.1"/>
    </source>
</evidence>
<dbReference type="SUPFAM" id="SSF53335">
    <property type="entry name" value="S-adenosyl-L-methionine-dependent methyltransferases"/>
    <property type="match status" value="1"/>
</dbReference>
<dbReference type="GO" id="GO:0003676">
    <property type="term" value="F:nucleic acid binding"/>
    <property type="evidence" value="ECO:0007669"/>
    <property type="project" value="InterPro"/>
</dbReference>
<keyword evidence="2" id="KW-0489">Methyltransferase</keyword>
<accession>A0A9D2RRJ8</accession>